<keyword evidence="5" id="KW-0735">Signal-anchor</keyword>
<keyword evidence="4 10" id="KW-0812">Transmembrane</keyword>
<name>A0AAV2PK18_MEGNR</name>
<evidence type="ECO:0000256" key="6">
    <source>
        <dbReference type="ARBA" id="ARBA00022989"/>
    </source>
</evidence>
<evidence type="ECO:0000256" key="7">
    <source>
        <dbReference type="ARBA" id="ARBA00023034"/>
    </source>
</evidence>
<comment type="caution">
    <text evidence="11">The sequence shown here is derived from an EMBL/GenBank/DDBJ whole genome shotgun (WGS) entry which is preliminary data.</text>
</comment>
<evidence type="ECO:0000313" key="12">
    <source>
        <dbReference type="Proteomes" id="UP001497623"/>
    </source>
</evidence>
<dbReference type="EMBL" id="CAXKWB010000294">
    <property type="protein sequence ID" value="CAL4060235.1"/>
    <property type="molecule type" value="Genomic_DNA"/>
</dbReference>
<evidence type="ECO:0000256" key="2">
    <source>
        <dbReference type="ARBA" id="ARBA00008124"/>
    </source>
</evidence>
<dbReference type="GO" id="GO:0000139">
    <property type="term" value="C:Golgi membrane"/>
    <property type="evidence" value="ECO:0007669"/>
    <property type="project" value="UniProtKB-SubCell"/>
</dbReference>
<organism evidence="11 12">
    <name type="scientific">Meganyctiphanes norvegica</name>
    <name type="common">Northern krill</name>
    <name type="synonym">Thysanopoda norvegica</name>
    <dbReference type="NCBI Taxonomy" id="48144"/>
    <lineage>
        <taxon>Eukaryota</taxon>
        <taxon>Metazoa</taxon>
        <taxon>Ecdysozoa</taxon>
        <taxon>Arthropoda</taxon>
        <taxon>Crustacea</taxon>
        <taxon>Multicrustacea</taxon>
        <taxon>Malacostraca</taxon>
        <taxon>Eumalacostraca</taxon>
        <taxon>Eucarida</taxon>
        <taxon>Euphausiacea</taxon>
        <taxon>Euphausiidae</taxon>
        <taxon>Meganyctiphanes</taxon>
    </lineage>
</organism>
<evidence type="ECO:0000256" key="3">
    <source>
        <dbReference type="ARBA" id="ARBA00022679"/>
    </source>
</evidence>
<dbReference type="GO" id="GO:0001733">
    <property type="term" value="F:galactosylceramide sulfotransferase activity"/>
    <property type="evidence" value="ECO:0007669"/>
    <property type="project" value="InterPro"/>
</dbReference>
<keyword evidence="7" id="KW-0333">Golgi apparatus</keyword>
<evidence type="ECO:0008006" key="13">
    <source>
        <dbReference type="Google" id="ProtNLM"/>
    </source>
</evidence>
<proteinExistence type="inferred from homology"/>
<dbReference type="SUPFAM" id="SSF52540">
    <property type="entry name" value="P-loop containing nucleoside triphosphate hydrolases"/>
    <property type="match status" value="1"/>
</dbReference>
<accession>A0AAV2PK18</accession>
<evidence type="ECO:0000256" key="4">
    <source>
        <dbReference type="ARBA" id="ARBA00022692"/>
    </source>
</evidence>
<dbReference type="GO" id="GO:0009247">
    <property type="term" value="P:glycolipid biosynthetic process"/>
    <property type="evidence" value="ECO:0007669"/>
    <property type="project" value="InterPro"/>
</dbReference>
<evidence type="ECO:0000256" key="8">
    <source>
        <dbReference type="ARBA" id="ARBA00023136"/>
    </source>
</evidence>
<feature type="transmembrane region" description="Helical" evidence="10">
    <location>
        <begin position="12"/>
        <end position="32"/>
    </location>
</feature>
<dbReference type="InterPro" id="IPR009729">
    <property type="entry name" value="Gal-3-0_sulfotransfrase"/>
</dbReference>
<protein>
    <recommendedName>
        <fullName evidence="13">Galactosylceramide sulfotransferase</fullName>
    </recommendedName>
</protein>
<keyword evidence="8 10" id="KW-0472">Membrane</keyword>
<evidence type="ECO:0000256" key="1">
    <source>
        <dbReference type="ARBA" id="ARBA00004323"/>
    </source>
</evidence>
<dbReference type="PANTHER" id="PTHR14647:SF87">
    <property type="entry name" value="PUTATIVE-RELATED"/>
    <property type="match status" value="1"/>
</dbReference>
<comment type="similarity">
    <text evidence="2">Belongs to the galactose-3-O-sulfotransferase family.</text>
</comment>
<comment type="subcellular location">
    <subcellularLocation>
        <location evidence="1">Golgi apparatus membrane</location>
        <topology evidence="1">Single-pass type II membrane protein</topology>
    </subcellularLocation>
</comment>
<dbReference type="AlphaFoldDB" id="A0AAV2PK18"/>
<evidence type="ECO:0000256" key="10">
    <source>
        <dbReference type="SAM" id="Phobius"/>
    </source>
</evidence>
<dbReference type="PANTHER" id="PTHR14647">
    <property type="entry name" value="GALACTOSE-3-O-SULFOTRANSFERASE"/>
    <property type="match status" value="1"/>
</dbReference>
<gene>
    <name evidence="11" type="ORF">MNOR_LOCUS1163</name>
</gene>
<keyword evidence="3" id="KW-0808">Transferase</keyword>
<dbReference type="Pfam" id="PF06990">
    <property type="entry name" value="Gal-3-0_sulfotr"/>
    <property type="match status" value="1"/>
</dbReference>
<reference evidence="11 12" key="1">
    <citation type="submission" date="2024-05" db="EMBL/GenBank/DDBJ databases">
        <authorList>
            <person name="Wallberg A."/>
        </authorList>
    </citation>
    <scope>NUCLEOTIDE SEQUENCE [LARGE SCALE GENOMIC DNA]</scope>
</reference>
<keyword evidence="12" id="KW-1185">Reference proteome</keyword>
<dbReference type="InterPro" id="IPR027417">
    <property type="entry name" value="P-loop_NTPase"/>
</dbReference>
<evidence type="ECO:0000256" key="9">
    <source>
        <dbReference type="ARBA" id="ARBA00023180"/>
    </source>
</evidence>
<dbReference type="Proteomes" id="UP001497623">
    <property type="component" value="Unassembled WGS sequence"/>
</dbReference>
<evidence type="ECO:0000256" key="5">
    <source>
        <dbReference type="ARBA" id="ARBA00022968"/>
    </source>
</evidence>
<evidence type="ECO:0000313" key="11">
    <source>
        <dbReference type="EMBL" id="CAL4060235.1"/>
    </source>
</evidence>
<keyword evidence="6 10" id="KW-1133">Transmembrane helix</keyword>
<dbReference type="Gene3D" id="3.40.50.300">
    <property type="entry name" value="P-loop containing nucleotide triphosphate hydrolases"/>
    <property type="match status" value="1"/>
</dbReference>
<keyword evidence="9" id="KW-0325">Glycoprotein</keyword>
<sequence length="434" mass="50177">MLYISRKAKHVLVVFTIIVLVWKLCITVIPTVPPRPVRNSSAIRQEFSDAEMSTTFHDFIMKTESATPTYITDEEEMRTLEGRGDLVVSEQQENVKSGGSNPIVFKSTSTCTPHKHIMFLKTHKCASSTVQNIFLRYGYQHNLTFALGHGHYMGNPQKFKYSNVNHKLLPSSGRADIFACHTRLNIPEHQKVLHPDAKWITLVRHPAGQYASLYAYYNMHNTYHMDLETFLKQPVEELRKNPRKPPVGRQGKNTVLFDLGYPDEASEEEIKEVIKQVDNNFHLVMVAEKMDEALIFMRHLLCWDMKDVVTFTKNARVTGHELSADEKLKIEGMNREDLAIYNHFLHKHEEMVNNFGRDQMTKEVKELQNLRQAYYDTCVEEEVKGHDKRLDHKEWSGNVNAFLPSKNGSETCQLILMGEVPLISLLRHRQNKLL</sequence>